<keyword evidence="1" id="KW-1133">Transmembrane helix</keyword>
<dbReference type="EMBL" id="JAAZHI010000228">
    <property type="protein sequence ID" value="NLA56904.1"/>
    <property type="molecule type" value="Genomic_DNA"/>
</dbReference>
<protein>
    <submittedName>
        <fullName evidence="2">Uncharacterized protein</fullName>
    </submittedName>
</protein>
<evidence type="ECO:0000256" key="1">
    <source>
        <dbReference type="SAM" id="Phobius"/>
    </source>
</evidence>
<feature type="transmembrane region" description="Helical" evidence="1">
    <location>
        <begin position="84"/>
        <end position="108"/>
    </location>
</feature>
<gene>
    <name evidence="2" type="ORF">GX859_11580</name>
</gene>
<comment type="caution">
    <text evidence="2">The sequence shown here is derived from an EMBL/GenBank/DDBJ whole genome shotgun (WGS) entry which is preliminary data.</text>
</comment>
<feature type="transmembrane region" description="Helical" evidence="1">
    <location>
        <begin position="54"/>
        <end position="78"/>
    </location>
</feature>
<dbReference type="AlphaFoldDB" id="A0A7X6PQA8"/>
<proteinExistence type="predicted"/>
<sequence>MRTLLLTAAAIHAVLFSIVFLTSTMDVILAAVIAVPLSLAMGAFALVRNGPVGTMWVGTAAGLTALLGWGSWLILWALDRGRTGAAVNVIGVLLPPIAAVTFLVAALLPQTRRA</sequence>
<evidence type="ECO:0000313" key="3">
    <source>
        <dbReference type="Proteomes" id="UP000557899"/>
    </source>
</evidence>
<dbReference type="Proteomes" id="UP000557899">
    <property type="component" value="Unassembled WGS sequence"/>
</dbReference>
<name>A0A7X6PQA8_9CORY</name>
<organism evidence="2 3">
    <name type="scientific">Corynebacterium humireducens</name>
    <dbReference type="NCBI Taxonomy" id="1223514"/>
    <lineage>
        <taxon>Bacteria</taxon>
        <taxon>Bacillati</taxon>
        <taxon>Actinomycetota</taxon>
        <taxon>Actinomycetes</taxon>
        <taxon>Mycobacteriales</taxon>
        <taxon>Corynebacteriaceae</taxon>
        <taxon>Corynebacterium</taxon>
    </lineage>
</organism>
<evidence type="ECO:0000313" key="2">
    <source>
        <dbReference type="EMBL" id="NLA56904.1"/>
    </source>
</evidence>
<keyword evidence="1" id="KW-0472">Membrane</keyword>
<reference evidence="2 3" key="1">
    <citation type="journal article" date="2020" name="Biotechnol. Biofuels">
        <title>New insights from the biogas microbiome by comprehensive genome-resolved metagenomics of nearly 1600 species originating from multiple anaerobic digesters.</title>
        <authorList>
            <person name="Campanaro S."/>
            <person name="Treu L."/>
            <person name="Rodriguez-R L.M."/>
            <person name="Kovalovszki A."/>
            <person name="Ziels R.M."/>
            <person name="Maus I."/>
            <person name="Zhu X."/>
            <person name="Kougias P.G."/>
            <person name="Basile A."/>
            <person name="Luo G."/>
            <person name="Schluter A."/>
            <person name="Konstantinidis K.T."/>
            <person name="Angelidaki I."/>
        </authorList>
    </citation>
    <scope>NUCLEOTIDE SEQUENCE [LARGE SCALE GENOMIC DNA]</scope>
    <source>
        <strain evidence="2">AS15tlH2ME_198</strain>
    </source>
</reference>
<keyword evidence="1" id="KW-0812">Transmembrane</keyword>
<accession>A0A7X6PQA8</accession>